<name>A2Q5M8_MEDTR</name>
<reference evidence="1" key="1">
    <citation type="submission" date="2005-08" db="EMBL/GenBank/DDBJ databases">
        <authorList>
            <person name="Town C.D."/>
        </authorList>
    </citation>
    <scope>NUCLEOTIDE SEQUENCE</scope>
</reference>
<gene>
    <name evidence="1" type="ORF">MtrDRAFT_AC166313g27v2</name>
</gene>
<evidence type="ECO:0000313" key="1">
    <source>
        <dbReference type="EMBL" id="ABN08928.1"/>
    </source>
</evidence>
<dbReference type="EMBL" id="AC166313">
    <property type="protein sequence ID" value="ABN08928.1"/>
    <property type="molecule type" value="Genomic_DNA"/>
</dbReference>
<protein>
    <submittedName>
        <fullName evidence="1">Uncharacterized protein</fullName>
    </submittedName>
</protein>
<reference evidence="1" key="2">
    <citation type="submission" date="2007-03" db="EMBL/GenBank/DDBJ databases">
        <authorList>
            <consortium name="The International Medicago Genome Annotation Group"/>
        </authorList>
    </citation>
    <scope>NUCLEOTIDE SEQUENCE</scope>
</reference>
<dbReference type="AlphaFoldDB" id="A2Q5M8"/>
<organism evidence="1">
    <name type="scientific">Medicago truncatula</name>
    <name type="common">Barrel medic</name>
    <name type="synonym">Medicago tribuloides</name>
    <dbReference type="NCBI Taxonomy" id="3880"/>
    <lineage>
        <taxon>Eukaryota</taxon>
        <taxon>Viridiplantae</taxon>
        <taxon>Streptophyta</taxon>
        <taxon>Embryophyta</taxon>
        <taxon>Tracheophyta</taxon>
        <taxon>Spermatophyta</taxon>
        <taxon>Magnoliopsida</taxon>
        <taxon>eudicotyledons</taxon>
        <taxon>Gunneridae</taxon>
        <taxon>Pentapetalae</taxon>
        <taxon>rosids</taxon>
        <taxon>fabids</taxon>
        <taxon>Fabales</taxon>
        <taxon>Fabaceae</taxon>
        <taxon>Papilionoideae</taxon>
        <taxon>50 kb inversion clade</taxon>
        <taxon>NPAAA clade</taxon>
        <taxon>Hologalegina</taxon>
        <taxon>IRL clade</taxon>
        <taxon>Trifolieae</taxon>
        <taxon>Medicago</taxon>
    </lineage>
</organism>
<accession>A2Q5M8</accession>
<sequence>MDGDRSIMGGDGEWLRGFAKNIGLCGAYVAELWGVF</sequence>
<proteinExistence type="predicted"/>